<name>A0A419APL4_PECCA</name>
<dbReference type="EMBL" id="QZDH01000081">
    <property type="protein sequence ID" value="RJL45777.1"/>
    <property type="molecule type" value="Genomic_DNA"/>
</dbReference>
<evidence type="ECO:0000259" key="1">
    <source>
        <dbReference type="PROSITE" id="PS50035"/>
    </source>
</evidence>
<comment type="caution">
    <text evidence="2">The sequence shown here is derived from an EMBL/GenBank/DDBJ whole genome shotgun (WGS) entry which is preliminary data.</text>
</comment>
<gene>
    <name evidence="2" type="ORF">D5071_21285</name>
</gene>
<dbReference type="SUPFAM" id="SSF56024">
    <property type="entry name" value="Phospholipase D/nuclease"/>
    <property type="match status" value="1"/>
</dbReference>
<dbReference type="InterPro" id="IPR025202">
    <property type="entry name" value="PLD-like_dom"/>
</dbReference>
<dbReference type="AlphaFoldDB" id="A0A419APL4"/>
<dbReference type="Pfam" id="PF13091">
    <property type="entry name" value="PLDc_2"/>
    <property type="match status" value="1"/>
</dbReference>
<feature type="domain" description="PLD phosphodiesterase" evidence="1">
    <location>
        <begin position="74"/>
        <end position="100"/>
    </location>
</feature>
<dbReference type="InterPro" id="IPR001736">
    <property type="entry name" value="PLipase_D/transphosphatidylase"/>
</dbReference>
<organism evidence="2 3">
    <name type="scientific">Pectobacterium carotovorum</name>
    <name type="common">Erwinia carotovora</name>
    <dbReference type="NCBI Taxonomy" id="554"/>
    <lineage>
        <taxon>Bacteria</taxon>
        <taxon>Pseudomonadati</taxon>
        <taxon>Pseudomonadota</taxon>
        <taxon>Gammaproteobacteria</taxon>
        <taxon>Enterobacterales</taxon>
        <taxon>Pectobacteriaceae</taxon>
        <taxon>Pectobacterium</taxon>
    </lineage>
</organism>
<sequence>MFISSSEYLQTVKSLVSEENEIRAAVAFWGNGADSIFTHKKNKKVKIICNLASGATNPVVIQNLSLLSGYELRQHDRLHAKVIVGDKKAIVGSANCSSNGLNFEGDELTGWEEAGILTEDELQISNINKWFDDMWEESSYISLVDIENAMKKWNKKRAMRSTSSSIKKFSLSKIPQAELLDRPVYLVVYREELSDEAREAYRKYEKSFTDQERKYPDELPPLYEGWPELPEDAYLIDLKYGPRNGLYCSGVYMRVGNDIEFNYSDGQAGHLAICCKKNSVMDYEFKNTEKKLFVEEIRPHWGDIKKLVTEKSGAECIPLLDIIDICRKQ</sequence>
<evidence type="ECO:0000313" key="2">
    <source>
        <dbReference type="EMBL" id="RJL45777.1"/>
    </source>
</evidence>
<reference evidence="2 3" key="1">
    <citation type="submission" date="2018-09" db="EMBL/GenBank/DDBJ databases">
        <title>Phylogenetic diversity of Pectobacterium and Dickeya strains causing blackleg disease of potato in Morocco.</title>
        <authorList>
            <person name="Oulghazi S."/>
            <person name="Moumni M."/>
            <person name="Faure D."/>
        </authorList>
    </citation>
    <scope>NUCLEOTIDE SEQUENCE [LARGE SCALE GENOMIC DNA]</scope>
    <source>
        <strain evidence="2 3">S1.15.11.2D</strain>
    </source>
</reference>
<accession>A0A419APL4</accession>
<dbReference type="Gene3D" id="3.30.870.10">
    <property type="entry name" value="Endonuclease Chain A"/>
    <property type="match status" value="1"/>
</dbReference>
<protein>
    <recommendedName>
        <fullName evidence="1">PLD phosphodiesterase domain-containing protein</fullName>
    </recommendedName>
</protein>
<dbReference type="Proteomes" id="UP000283655">
    <property type="component" value="Unassembled WGS sequence"/>
</dbReference>
<dbReference type="PROSITE" id="PS50035">
    <property type="entry name" value="PLD"/>
    <property type="match status" value="1"/>
</dbReference>
<evidence type="ECO:0000313" key="3">
    <source>
        <dbReference type="Proteomes" id="UP000283655"/>
    </source>
</evidence>
<dbReference type="CDD" id="cd09117">
    <property type="entry name" value="PLDc_Bfil_DEXD_like"/>
    <property type="match status" value="1"/>
</dbReference>
<proteinExistence type="predicted"/>
<dbReference type="RefSeq" id="WP_015730190.1">
    <property type="nucleotide sequence ID" value="NZ_QZDH01000081.1"/>
</dbReference>
<dbReference type="GO" id="GO:0003824">
    <property type="term" value="F:catalytic activity"/>
    <property type="evidence" value="ECO:0007669"/>
    <property type="project" value="InterPro"/>
</dbReference>
<dbReference type="GO" id="GO:0006793">
    <property type="term" value="P:phosphorus metabolic process"/>
    <property type="evidence" value="ECO:0007669"/>
    <property type="project" value="UniProtKB-ARBA"/>
</dbReference>